<dbReference type="Proteomes" id="UP000887580">
    <property type="component" value="Unplaced"/>
</dbReference>
<protein>
    <submittedName>
        <fullName evidence="2">Non-specific serine/threonine protein kinase</fullName>
    </submittedName>
</protein>
<proteinExistence type="predicted"/>
<reference evidence="2" key="1">
    <citation type="submission" date="2022-11" db="UniProtKB">
        <authorList>
            <consortium name="WormBaseParasite"/>
        </authorList>
    </citation>
    <scope>IDENTIFICATION</scope>
</reference>
<accession>A0AC35G4V3</accession>
<sequence length="666" mass="75961">MTSKESMSDAEFLNGRYYIQSELGCGGFGKVKLGTHLLTGEQVAIKIIDKKAIGNDFFRVRIEIDVLKTLSHQNICRMYEYYETEHKCYIIMEYCDSGEMFDHIVRKERLEETEARFFFRQLLQAMAYAHSLGICHRDLKPENLMLTSDSKLKLIDFGLSSRPKNGLTHSLQTCCGSPAYAAPEIIEHSKYYGHEIDIWSMGVLLYVLLCGVLPFEDENLARLYKKIRAGVYHEPAYLSPLSKDVLKQMLQVNPRHRITMKDLLEHKWVTKSYNMPVKWHTVYDKNTIDQEVALEMAFYSGISTQKMVNQLKQWKYDYFTATYLILLRRKEHGLKFALPMYRSSNQIEHVLHSPTIHKSLENDLDRIECDYGGKRIGEREGTSDSSTGAVACVNFLRSPHQRTPLRKPDPNATPILSARQKNRMNKDMAFLENKENFASLRIRAPIRLDAGDRTSVHGTPRRPGIPIMGSSNQASMRKPRAFSSERQSKPPPPLTPEHQTAKQEVTPTSLNSHTPELAVTTPRFQRDGRSKASQLPRRVCASLERSGARLKNLLTPKKLSTNKDSPMVLNLQTGTNFANLSVTSSNDCHKVREELIRVLLEQKLSVNADKWTLSGKDSSGRVETIVELEIVWLDTLKLVGVRRRRLTGDAIIYKKICEQVLALAGL</sequence>
<evidence type="ECO:0000313" key="2">
    <source>
        <dbReference type="WBParaSite" id="PS1159_v2.g24120.t1"/>
    </source>
</evidence>
<organism evidence="1 2">
    <name type="scientific">Panagrolaimus sp. PS1159</name>
    <dbReference type="NCBI Taxonomy" id="55785"/>
    <lineage>
        <taxon>Eukaryota</taxon>
        <taxon>Metazoa</taxon>
        <taxon>Ecdysozoa</taxon>
        <taxon>Nematoda</taxon>
        <taxon>Chromadorea</taxon>
        <taxon>Rhabditida</taxon>
        <taxon>Tylenchina</taxon>
        <taxon>Panagrolaimomorpha</taxon>
        <taxon>Panagrolaimoidea</taxon>
        <taxon>Panagrolaimidae</taxon>
        <taxon>Panagrolaimus</taxon>
    </lineage>
</organism>
<dbReference type="WBParaSite" id="PS1159_v2.g24120.t1">
    <property type="protein sequence ID" value="PS1159_v2.g24120.t1"/>
    <property type="gene ID" value="PS1159_v2.g24120"/>
</dbReference>
<evidence type="ECO:0000313" key="1">
    <source>
        <dbReference type="Proteomes" id="UP000887580"/>
    </source>
</evidence>
<name>A0AC35G4V3_9BILA</name>